<proteinExistence type="predicted"/>
<name>A0AA41X8K4_9BACI</name>
<dbReference type="AlphaFoldDB" id="A0AA41X8K4"/>
<evidence type="ECO:0000313" key="2">
    <source>
        <dbReference type="Proteomes" id="UP001156102"/>
    </source>
</evidence>
<organism evidence="1 2">
    <name type="scientific">Ectobacillus ponti</name>
    <dbReference type="NCBI Taxonomy" id="2961894"/>
    <lineage>
        <taxon>Bacteria</taxon>
        <taxon>Bacillati</taxon>
        <taxon>Bacillota</taxon>
        <taxon>Bacilli</taxon>
        <taxon>Bacillales</taxon>
        <taxon>Bacillaceae</taxon>
        <taxon>Ectobacillus</taxon>
    </lineage>
</organism>
<comment type="caution">
    <text evidence="1">The sequence shown here is derived from an EMBL/GenBank/DDBJ whole genome shotgun (WGS) entry which is preliminary data.</text>
</comment>
<keyword evidence="2" id="KW-1185">Reference proteome</keyword>
<sequence length="75" mass="8786">MKYTIFSVSEGFIADFSSDWLFRTGEVLFFCEEERKRNFVVTRVTHDVSHAGEHIVRLYCTEKKVHTGEEEAIPE</sequence>
<protein>
    <submittedName>
        <fullName evidence="1">Uncharacterized protein</fullName>
    </submittedName>
</protein>
<dbReference type="EMBL" id="JANCLT010000005">
    <property type="protein sequence ID" value="MCP8969123.1"/>
    <property type="molecule type" value="Genomic_DNA"/>
</dbReference>
<accession>A0AA41X8K4</accession>
<gene>
    <name evidence="1" type="ORF">NK662_11285</name>
</gene>
<dbReference type="Proteomes" id="UP001156102">
    <property type="component" value="Unassembled WGS sequence"/>
</dbReference>
<reference evidence="1" key="1">
    <citation type="submission" date="2022-07" db="EMBL/GenBank/DDBJ databases">
        <authorList>
            <person name="Li W.-J."/>
            <person name="Deng Q.-Q."/>
        </authorList>
    </citation>
    <scope>NUCLEOTIDE SEQUENCE</scope>
    <source>
        <strain evidence="1">SYSU M60031</strain>
    </source>
</reference>
<evidence type="ECO:0000313" key="1">
    <source>
        <dbReference type="EMBL" id="MCP8969123.1"/>
    </source>
</evidence>
<dbReference type="RefSeq" id="WP_254759039.1">
    <property type="nucleotide sequence ID" value="NZ_JANCLT010000005.1"/>
</dbReference>